<dbReference type="STRING" id="1036808.A0A0C3DV05"/>
<evidence type="ECO:0000256" key="1">
    <source>
        <dbReference type="ARBA" id="ARBA00004141"/>
    </source>
</evidence>
<evidence type="ECO:0000313" key="8">
    <source>
        <dbReference type="EMBL" id="KIM64435.1"/>
    </source>
</evidence>
<feature type="transmembrane region" description="Helical" evidence="6">
    <location>
        <begin position="359"/>
        <end position="379"/>
    </location>
</feature>
<feature type="domain" description="Major facilitator superfamily (MFS) profile" evidence="7">
    <location>
        <begin position="29"/>
        <end position="488"/>
    </location>
</feature>
<feature type="transmembrane region" description="Helical" evidence="6">
    <location>
        <begin position="295"/>
        <end position="317"/>
    </location>
</feature>
<feature type="transmembrane region" description="Helical" evidence="6">
    <location>
        <begin position="385"/>
        <end position="404"/>
    </location>
</feature>
<organism evidence="8 9">
    <name type="scientific">Scleroderma citrinum Foug A</name>
    <dbReference type="NCBI Taxonomy" id="1036808"/>
    <lineage>
        <taxon>Eukaryota</taxon>
        <taxon>Fungi</taxon>
        <taxon>Dikarya</taxon>
        <taxon>Basidiomycota</taxon>
        <taxon>Agaricomycotina</taxon>
        <taxon>Agaricomycetes</taxon>
        <taxon>Agaricomycetidae</taxon>
        <taxon>Boletales</taxon>
        <taxon>Sclerodermatineae</taxon>
        <taxon>Sclerodermataceae</taxon>
        <taxon>Scleroderma</taxon>
    </lineage>
</organism>
<dbReference type="EMBL" id="KN822028">
    <property type="protein sequence ID" value="KIM64435.1"/>
    <property type="molecule type" value="Genomic_DNA"/>
</dbReference>
<sequence length="512" mass="55171">MSSLSLPSPSHALVDEAPKQIPLVRKLLLLLILCLAQILDSFSISSVFSALPVIEKSLNIPTSQGVWIISGNQLTFASTLLISGRISDVYGPRLPFVGGVTALGLLSLGAGFVNNKLVLIVLRSLSGIACAMSIPSALTLIVRIFPDPAQQARAVGIFGGCGAIADVLGFIIGAVFVQWVTYRWIFWFIGLAALLAGLIGAVVIPAHLGKAWRTDEKFIPTWRDFDIVGTSVLTAALALFIFAVTTGPVRGWADPAVIVPLVVSIVLMIAFFLWEARLPVEKAAVPPCVWFYRNFSVLFSVALLPFFWWTVVYTIFVNLWQSFFRWTAVSAAAHMIPLGIMGFALSFTGGLGGIVSPKWVILLGQVMASAATATLALTGGNPDHYWPFVFPAFLIGTAGTMLVFTHTNVAILQTAPTSMAGVVGAMFHVALQLGSAIGLAAAISIETSVEFWRGGPTKYDGRAAALWFMLGTIVVETISVLWFYHRTSDHQLRPEPTLEDINDEVLQDGRKI</sequence>
<keyword evidence="5 6" id="KW-0472">Membrane</keyword>
<dbReference type="InterPro" id="IPR036259">
    <property type="entry name" value="MFS_trans_sf"/>
</dbReference>
<feature type="transmembrane region" description="Helical" evidence="6">
    <location>
        <begin position="465"/>
        <end position="484"/>
    </location>
</feature>
<evidence type="ECO:0000256" key="2">
    <source>
        <dbReference type="ARBA" id="ARBA00022448"/>
    </source>
</evidence>
<keyword evidence="4 6" id="KW-1133">Transmembrane helix</keyword>
<evidence type="ECO:0000256" key="3">
    <source>
        <dbReference type="ARBA" id="ARBA00022692"/>
    </source>
</evidence>
<dbReference type="OrthoDB" id="440755at2759"/>
<keyword evidence="3 6" id="KW-0812">Transmembrane</keyword>
<dbReference type="Gene3D" id="1.20.1250.20">
    <property type="entry name" value="MFS general substrate transporter like domains"/>
    <property type="match status" value="1"/>
</dbReference>
<keyword evidence="9" id="KW-1185">Reference proteome</keyword>
<feature type="transmembrane region" description="Helical" evidence="6">
    <location>
        <begin position="65"/>
        <end position="82"/>
    </location>
</feature>
<dbReference type="AlphaFoldDB" id="A0A0C3DV05"/>
<accession>A0A0C3DV05</accession>
<dbReference type="InParanoid" id="A0A0C3DV05"/>
<feature type="transmembrane region" description="Helical" evidence="6">
    <location>
        <begin position="323"/>
        <end position="347"/>
    </location>
</feature>
<keyword evidence="2" id="KW-0813">Transport</keyword>
<dbReference type="GO" id="GO:0022857">
    <property type="term" value="F:transmembrane transporter activity"/>
    <property type="evidence" value="ECO:0007669"/>
    <property type="project" value="InterPro"/>
</dbReference>
<dbReference type="HOGENOM" id="CLU_000960_27_1_1"/>
<dbReference type="InterPro" id="IPR020846">
    <property type="entry name" value="MFS_dom"/>
</dbReference>
<feature type="transmembrane region" description="Helical" evidence="6">
    <location>
        <begin position="225"/>
        <end position="244"/>
    </location>
</feature>
<feature type="transmembrane region" description="Helical" evidence="6">
    <location>
        <begin position="154"/>
        <end position="178"/>
    </location>
</feature>
<protein>
    <recommendedName>
        <fullName evidence="7">Major facilitator superfamily (MFS) profile domain-containing protein</fullName>
    </recommendedName>
</protein>
<reference evidence="9" key="2">
    <citation type="submission" date="2015-01" db="EMBL/GenBank/DDBJ databases">
        <title>Evolutionary Origins and Diversification of the Mycorrhizal Mutualists.</title>
        <authorList>
            <consortium name="DOE Joint Genome Institute"/>
            <consortium name="Mycorrhizal Genomics Consortium"/>
            <person name="Kohler A."/>
            <person name="Kuo A."/>
            <person name="Nagy L.G."/>
            <person name="Floudas D."/>
            <person name="Copeland A."/>
            <person name="Barry K.W."/>
            <person name="Cichocki N."/>
            <person name="Veneault-Fourrey C."/>
            <person name="LaButti K."/>
            <person name="Lindquist E.A."/>
            <person name="Lipzen A."/>
            <person name="Lundell T."/>
            <person name="Morin E."/>
            <person name="Murat C."/>
            <person name="Riley R."/>
            <person name="Ohm R."/>
            <person name="Sun H."/>
            <person name="Tunlid A."/>
            <person name="Henrissat B."/>
            <person name="Grigoriev I.V."/>
            <person name="Hibbett D.S."/>
            <person name="Martin F."/>
        </authorList>
    </citation>
    <scope>NUCLEOTIDE SEQUENCE [LARGE SCALE GENOMIC DNA]</scope>
    <source>
        <strain evidence="9">Foug A</strain>
    </source>
</reference>
<evidence type="ECO:0000313" key="9">
    <source>
        <dbReference type="Proteomes" id="UP000053989"/>
    </source>
</evidence>
<evidence type="ECO:0000256" key="6">
    <source>
        <dbReference type="SAM" id="Phobius"/>
    </source>
</evidence>
<dbReference type="PANTHER" id="PTHR42718:SF9">
    <property type="entry name" value="MAJOR FACILITATOR SUPERFAMILY MULTIDRUG TRANSPORTER MFSC"/>
    <property type="match status" value="1"/>
</dbReference>
<feature type="transmembrane region" description="Helical" evidence="6">
    <location>
        <begin position="119"/>
        <end position="142"/>
    </location>
</feature>
<dbReference type="SUPFAM" id="SSF103473">
    <property type="entry name" value="MFS general substrate transporter"/>
    <property type="match status" value="1"/>
</dbReference>
<dbReference type="InterPro" id="IPR011701">
    <property type="entry name" value="MFS"/>
</dbReference>
<dbReference type="PANTHER" id="PTHR42718">
    <property type="entry name" value="MAJOR FACILITATOR SUPERFAMILY MULTIDRUG TRANSPORTER MFSC"/>
    <property type="match status" value="1"/>
</dbReference>
<feature type="transmembrane region" description="Helical" evidence="6">
    <location>
        <begin position="184"/>
        <end position="204"/>
    </location>
</feature>
<reference evidence="8 9" key="1">
    <citation type="submission" date="2014-04" db="EMBL/GenBank/DDBJ databases">
        <authorList>
            <consortium name="DOE Joint Genome Institute"/>
            <person name="Kuo A."/>
            <person name="Kohler A."/>
            <person name="Nagy L.G."/>
            <person name="Floudas D."/>
            <person name="Copeland A."/>
            <person name="Barry K.W."/>
            <person name="Cichocki N."/>
            <person name="Veneault-Fourrey C."/>
            <person name="LaButti K."/>
            <person name="Lindquist E.A."/>
            <person name="Lipzen A."/>
            <person name="Lundell T."/>
            <person name="Morin E."/>
            <person name="Murat C."/>
            <person name="Sun H."/>
            <person name="Tunlid A."/>
            <person name="Henrissat B."/>
            <person name="Grigoriev I.V."/>
            <person name="Hibbett D.S."/>
            <person name="Martin F."/>
            <person name="Nordberg H.P."/>
            <person name="Cantor M.N."/>
            <person name="Hua S.X."/>
        </authorList>
    </citation>
    <scope>NUCLEOTIDE SEQUENCE [LARGE SCALE GENOMIC DNA]</scope>
    <source>
        <strain evidence="8 9">Foug A</strain>
    </source>
</reference>
<feature type="transmembrane region" description="Helical" evidence="6">
    <location>
        <begin position="256"/>
        <end position="274"/>
    </location>
</feature>
<dbReference type="Proteomes" id="UP000053989">
    <property type="component" value="Unassembled WGS sequence"/>
</dbReference>
<dbReference type="GO" id="GO:0016020">
    <property type="term" value="C:membrane"/>
    <property type="evidence" value="ECO:0007669"/>
    <property type="project" value="UniProtKB-SubCell"/>
</dbReference>
<feature type="transmembrane region" description="Helical" evidence="6">
    <location>
        <begin position="94"/>
        <end position="113"/>
    </location>
</feature>
<comment type="subcellular location">
    <subcellularLocation>
        <location evidence="1">Membrane</location>
        <topology evidence="1">Multi-pass membrane protein</topology>
    </subcellularLocation>
</comment>
<dbReference type="Pfam" id="PF07690">
    <property type="entry name" value="MFS_1"/>
    <property type="match status" value="1"/>
</dbReference>
<feature type="transmembrane region" description="Helical" evidence="6">
    <location>
        <begin position="27"/>
        <end position="53"/>
    </location>
</feature>
<feature type="transmembrane region" description="Helical" evidence="6">
    <location>
        <begin position="425"/>
        <end position="445"/>
    </location>
</feature>
<dbReference type="PROSITE" id="PS50850">
    <property type="entry name" value="MFS"/>
    <property type="match status" value="1"/>
</dbReference>
<evidence type="ECO:0000256" key="5">
    <source>
        <dbReference type="ARBA" id="ARBA00023136"/>
    </source>
</evidence>
<evidence type="ECO:0000259" key="7">
    <source>
        <dbReference type="PROSITE" id="PS50850"/>
    </source>
</evidence>
<proteinExistence type="predicted"/>
<evidence type="ECO:0000256" key="4">
    <source>
        <dbReference type="ARBA" id="ARBA00022989"/>
    </source>
</evidence>
<name>A0A0C3DV05_9AGAM</name>
<gene>
    <name evidence="8" type="ORF">SCLCIDRAFT_1167150</name>
</gene>